<dbReference type="InterPro" id="IPR013154">
    <property type="entry name" value="ADH-like_N"/>
</dbReference>
<dbReference type="InterPro" id="IPR013149">
    <property type="entry name" value="ADH-like_C"/>
</dbReference>
<dbReference type="SUPFAM" id="SSF50129">
    <property type="entry name" value="GroES-like"/>
    <property type="match status" value="1"/>
</dbReference>
<evidence type="ECO:0000256" key="2">
    <source>
        <dbReference type="ARBA" id="ARBA00008072"/>
    </source>
</evidence>
<evidence type="ECO:0000313" key="9">
    <source>
        <dbReference type="Proteomes" id="UP001341840"/>
    </source>
</evidence>
<dbReference type="InterPro" id="IPR011032">
    <property type="entry name" value="GroES-like_sf"/>
</dbReference>
<comment type="caution">
    <text evidence="8">The sequence shown here is derived from an EMBL/GenBank/DDBJ whole genome shotgun (WGS) entry which is preliminary data.</text>
</comment>
<keyword evidence="4 6" id="KW-0862">Zinc</keyword>
<dbReference type="Pfam" id="PF08240">
    <property type="entry name" value="ADH_N"/>
    <property type="match status" value="1"/>
</dbReference>
<keyword evidence="3 6" id="KW-0479">Metal-binding</keyword>
<dbReference type="Proteomes" id="UP001341840">
    <property type="component" value="Unassembled WGS sequence"/>
</dbReference>
<sequence length="382" mass="41487">MCILIIEYCISSCCSCSIIIIIMAESTPNHTQTVSGWAAHDSSGIITPYTFKRRENGVNDVTIEILYCGICHTDIHYVKNEWGITRYPVVPGHEIVGLVTKVGTQVKGFKQGDRVGVGCLAATCLECEHCKTNQENYCDNLQFTYNGVFWDGSITYGGYSKMLVADYRYVVHVPETLAMDAAAPLLCAGVTVFTPLKDHGLVESQGKSIGIVGLGGLGHVAVKFAKAFGHHVTVISSSPSKEAEAKDRLGADDFIVSSNPKQMQAAKRSMDFILDTVSAEHSLLPILELLKVNGTLFIVGAPDKPFQLPAFPLIFGKRSVKGGIIGGIKETQEMLDVCGKHNITCDIELVTPDRINEALQRLASNDVRYRFVIDIAAAPTSN</sequence>
<gene>
    <name evidence="8" type="primary">CAD6_1</name>
    <name evidence="8" type="ORF">PIB30_013681</name>
</gene>
<protein>
    <submittedName>
        <fullName evidence="8">Cinnamyl alcohol dehydrogenase 6</fullName>
        <ecNumber evidence="8">1.1.1.195</ecNumber>
    </submittedName>
</protein>
<dbReference type="PROSITE" id="PS00059">
    <property type="entry name" value="ADH_ZINC"/>
    <property type="match status" value="1"/>
</dbReference>
<evidence type="ECO:0000256" key="3">
    <source>
        <dbReference type="ARBA" id="ARBA00022723"/>
    </source>
</evidence>
<reference evidence="8 9" key="1">
    <citation type="journal article" date="2023" name="Plants (Basel)">
        <title>Bridging the Gap: Combining Genomics and Transcriptomics Approaches to Understand Stylosanthes scabra, an Orphan Legume from the Brazilian Caatinga.</title>
        <authorList>
            <person name="Ferreira-Neto J.R.C."/>
            <person name="da Silva M.D."/>
            <person name="Binneck E."/>
            <person name="de Melo N.F."/>
            <person name="da Silva R.H."/>
            <person name="de Melo A.L.T.M."/>
            <person name="Pandolfi V."/>
            <person name="Bustamante F.O."/>
            <person name="Brasileiro-Vidal A.C."/>
            <person name="Benko-Iseppon A.M."/>
        </authorList>
    </citation>
    <scope>NUCLEOTIDE SEQUENCE [LARGE SCALE GENOMIC DNA]</scope>
    <source>
        <tissue evidence="8">Leaves</tissue>
    </source>
</reference>
<evidence type="ECO:0000259" key="7">
    <source>
        <dbReference type="SMART" id="SM00829"/>
    </source>
</evidence>
<keyword evidence="9" id="KW-1185">Reference proteome</keyword>
<dbReference type="PANTHER" id="PTHR42683">
    <property type="entry name" value="ALDEHYDE REDUCTASE"/>
    <property type="match status" value="1"/>
</dbReference>
<evidence type="ECO:0000256" key="4">
    <source>
        <dbReference type="ARBA" id="ARBA00022833"/>
    </source>
</evidence>
<dbReference type="SMART" id="SM00829">
    <property type="entry name" value="PKS_ER"/>
    <property type="match status" value="1"/>
</dbReference>
<accession>A0ABU6W9J8</accession>
<dbReference type="Pfam" id="PF00107">
    <property type="entry name" value="ADH_zinc_N"/>
    <property type="match status" value="1"/>
</dbReference>
<organism evidence="8 9">
    <name type="scientific">Stylosanthes scabra</name>
    <dbReference type="NCBI Taxonomy" id="79078"/>
    <lineage>
        <taxon>Eukaryota</taxon>
        <taxon>Viridiplantae</taxon>
        <taxon>Streptophyta</taxon>
        <taxon>Embryophyta</taxon>
        <taxon>Tracheophyta</taxon>
        <taxon>Spermatophyta</taxon>
        <taxon>Magnoliopsida</taxon>
        <taxon>eudicotyledons</taxon>
        <taxon>Gunneridae</taxon>
        <taxon>Pentapetalae</taxon>
        <taxon>rosids</taxon>
        <taxon>fabids</taxon>
        <taxon>Fabales</taxon>
        <taxon>Fabaceae</taxon>
        <taxon>Papilionoideae</taxon>
        <taxon>50 kb inversion clade</taxon>
        <taxon>dalbergioids sensu lato</taxon>
        <taxon>Dalbergieae</taxon>
        <taxon>Pterocarpus clade</taxon>
        <taxon>Stylosanthes</taxon>
    </lineage>
</organism>
<dbReference type="Gene3D" id="3.40.50.720">
    <property type="entry name" value="NAD(P)-binding Rossmann-like Domain"/>
    <property type="match status" value="1"/>
</dbReference>
<comment type="similarity">
    <text evidence="2 6">Belongs to the zinc-containing alcohol dehydrogenase family.</text>
</comment>
<dbReference type="InterPro" id="IPR002328">
    <property type="entry name" value="ADH_Zn_CS"/>
</dbReference>
<comment type="cofactor">
    <cofactor evidence="1 6">
        <name>Zn(2+)</name>
        <dbReference type="ChEBI" id="CHEBI:29105"/>
    </cofactor>
</comment>
<feature type="domain" description="Enoyl reductase (ER)" evidence="7">
    <location>
        <begin position="38"/>
        <end position="373"/>
    </location>
</feature>
<dbReference type="InterPro" id="IPR020843">
    <property type="entry name" value="ER"/>
</dbReference>
<name>A0ABU6W9J8_9FABA</name>
<evidence type="ECO:0000256" key="6">
    <source>
        <dbReference type="RuleBase" id="RU361277"/>
    </source>
</evidence>
<dbReference type="CDD" id="cd05283">
    <property type="entry name" value="CAD1"/>
    <property type="match status" value="1"/>
</dbReference>
<dbReference type="EC" id="1.1.1.195" evidence="8"/>
<dbReference type="InterPro" id="IPR047109">
    <property type="entry name" value="CAD-like"/>
</dbReference>
<evidence type="ECO:0000256" key="1">
    <source>
        <dbReference type="ARBA" id="ARBA00001947"/>
    </source>
</evidence>
<proteinExistence type="inferred from homology"/>
<keyword evidence="5 8" id="KW-0560">Oxidoreductase</keyword>
<evidence type="ECO:0000313" key="8">
    <source>
        <dbReference type="EMBL" id="MED6180788.1"/>
    </source>
</evidence>
<dbReference type="SUPFAM" id="SSF51735">
    <property type="entry name" value="NAD(P)-binding Rossmann-fold domains"/>
    <property type="match status" value="1"/>
</dbReference>
<dbReference type="GO" id="GO:0045551">
    <property type="term" value="F:cinnamyl-alcohol dehydrogenase activity"/>
    <property type="evidence" value="ECO:0007669"/>
    <property type="project" value="UniProtKB-EC"/>
</dbReference>
<dbReference type="InterPro" id="IPR036291">
    <property type="entry name" value="NAD(P)-bd_dom_sf"/>
</dbReference>
<dbReference type="EMBL" id="JASCZI010181278">
    <property type="protein sequence ID" value="MED6180788.1"/>
    <property type="molecule type" value="Genomic_DNA"/>
</dbReference>
<dbReference type="Gene3D" id="3.90.180.10">
    <property type="entry name" value="Medium-chain alcohol dehydrogenases, catalytic domain"/>
    <property type="match status" value="1"/>
</dbReference>
<evidence type="ECO:0000256" key="5">
    <source>
        <dbReference type="ARBA" id="ARBA00023002"/>
    </source>
</evidence>